<feature type="compositionally biased region" description="Basic and acidic residues" evidence="1">
    <location>
        <begin position="86"/>
        <end position="115"/>
    </location>
</feature>
<keyword evidence="4" id="KW-1185">Reference proteome</keyword>
<reference evidence="3" key="2">
    <citation type="submission" date="2018-04" db="EMBL/GenBank/DDBJ databases">
        <title>OnivRS2 (Oryza nivara Reference Sequence Version 2).</title>
        <authorList>
            <person name="Zhang J."/>
            <person name="Kudrna D."/>
            <person name="Lee S."/>
            <person name="Talag J."/>
            <person name="Rajasekar S."/>
            <person name="Welchert J."/>
            <person name="Hsing Y.-I."/>
            <person name="Wing R.A."/>
        </authorList>
    </citation>
    <scope>NUCLEOTIDE SEQUENCE [LARGE SCALE GENOMIC DNA]</scope>
    <source>
        <strain evidence="3">SL10</strain>
    </source>
</reference>
<evidence type="ECO:0000256" key="1">
    <source>
        <dbReference type="SAM" id="MobiDB-lite"/>
    </source>
</evidence>
<proteinExistence type="predicted"/>
<dbReference type="OMA" id="EREPPLC"/>
<reference evidence="3" key="1">
    <citation type="submission" date="2015-04" db="UniProtKB">
        <authorList>
            <consortium name="EnsemblPlants"/>
        </authorList>
    </citation>
    <scope>IDENTIFICATION</scope>
    <source>
        <strain evidence="3">SL10</strain>
    </source>
</reference>
<feature type="compositionally biased region" description="Basic residues" evidence="1">
    <location>
        <begin position="41"/>
        <end position="52"/>
    </location>
</feature>
<name>A0A0E0IAP1_ORYNI</name>
<evidence type="ECO:0000313" key="4">
    <source>
        <dbReference type="Proteomes" id="UP000006591"/>
    </source>
</evidence>
<feature type="transmembrane region" description="Helical" evidence="2">
    <location>
        <begin position="143"/>
        <end position="166"/>
    </location>
</feature>
<organism evidence="3">
    <name type="scientific">Oryza nivara</name>
    <name type="common">Indian wild rice</name>
    <name type="synonym">Oryza sativa f. spontanea</name>
    <dbReference type="NCBI Taxonomy" id="4536"/>
    <lineage>
        <taxon>Eukaryota</taxon>
        <taxon>Viridiplantae</taxon>
        <taxon>Streptophyta</taxon>
        <taxon>Embryophyta</taxon>
        <taxon>Tracheophyta</taxon>
        <taxon>Spermatophyta</taxon>
        <taxon>Magnoliopsida</taxon>
        <taxon>Liliopsida</taxon>
        <taxon>Poales</taxon>
        <taxon>Poaceae</taxon>
        <taxon>BOP clade</taxon>
        <taxon>Oryzoideae</taxon>
        <taxon>Oryzeae</taxon>
        <taxon>Oryzinae</taxon>
        <taxon>Oryza</taxon>
    </lineage>
</organism>
<dbReference type="EnsemblPlants" id="ONIVA08G12460.1">
    <property type="protein sequence ID" value="ONIVA08G12460.1"/>
    <property type="gene ID" value="ONIVA08G12460"/>
</dbReference>
<feature type="region of interest" description="Disordered" evidence="1">
    <location>
        <begin position="39"/>
        <end position="131"/>
    </location>
</feature>
<protein>
    <submittedName>
        <fullName evidence="3">Uncharacterized protein</fullName>
    </submittedName>
</protein>
<evidence type="ECO:0000313" key="3">
    <source>
        <dbReference type="EnsemblPlants" id="ONIVA08G12460.1"/>
    </source>
</evidence>
<dbReference type="Gramene" id="ONIVA08G12460.1">
    <property type="protein sequence ID" value="ONIVA08G12460.1"/>
    <property type="gene ID" value="ONIVA08G12460"/>
</dbReference>
<dbReference type="AlphaFoldDB" id="A0A0E0IAP1"/>
<dbReference type="Proteomes" id="UP000006591">
    <property type="component" value="Chromosome 8"/>
</dbReference>
<dbReference type="HOGENOM" id="CLU_1581056_0_0_1"/>
<sequence length="169" mass="18122">MAFVPTPDRSISGWFLAGACTNTGEIKSNQARLWKLENNGKKHHRSYMRRRPVPPERETPPGAGDGRVVELVGGADGRLRRPRGGRRGEVDRGRRVGADRAEDAAAEASGRRRGESLGGAPASAGAGAGDGLEKHRSCRFGHFLVLFEINFWVVINGALSALLSAINLA</sequence>
<keyword evidence="2" id="KW-0812">Transmembrane</keyword>
<keyword evidence="2" id="KW-0472">Membrane</keyword>
<evidence type="ECO:0000256" key="2">
    <source>
        <dbReference type="SAM" id="Phobius"/>
    </source>
</evidence>
<keyword evidence="2" id="KW-1133">Transmembrane helix</keyword>
<accession>A0A0E0IAP1</accession>